<dbReference type="InterPro" id="IPR036736">
    <property type="entry name" value="ACP-like_sf"/>
</dbReference>
<name>A0A381YSF3_9ZZZZ</name>
<dbReference type="AlphaFoldDB" id="A0A381YSF3"/>
<evidence type="ECO:0000313" key="2">
    <source>
        <dbReference type="EMBL" id="SVA79551.1"/>
    </source>
</evidence>
<dbReference type="SUPFAM" id="SSF47336">
    <property type="entry name" value="ACP-like"/>
    <property type="match status" value="1"/>
</dbReference>
<organism evidence="2">
    <name type="scientific">marine metagenome</name>
    <dbReference type="NCBI Taxonomy" id="408172"/>
    <lineage>
        <taxon>unclassified sequences</taxon>
        <taxon>metagenomes</taxon>
        <taxon>ecological metagenomes</taxon>
    </lineage>
</organism>
<dbReference type="NCBIfam" id="NF003757">
    <property type="entry name" value="PRK05350.1"/>
    <property type="match status" value="1"/>
</dbReference>
<sequence>MYTRAEVTKKITSTLSTLFEVDPEAISESSLLYEDLDIDSIDAVDLIVELKSFTGLVIDPEDFKSVKTIEDVINIVCKLLENDTNSKSKL</sequence>
<evidence type="ECO:0000259" key="1">
    <source>
        <dbReference type="PROSITE" id="PS50075"/>
    </source>
</evidence>
<dbReference type="EMBL" id="UINC01018864">
    <property type="protein sequence ID" value="SVA79551.1"/>
    <property type="molecule type" value="Genomic_DNA"/>
</dbReference>
<gene>
    <name evidence="2" type="ORF">METZ01_LOCUS132405</name>
</gene>
<dbReference type="Gene3D" id="1.10.1200.10">
    <property type="entry name" value="ACP-like"/>
    <property type="match status" value="1"/>
</dbReference>
<dbReference type="InterPro" id="IPR009081">
    <property type="entry name" value="PP-bd_ACP"/>
</dbReference>
<reference evidence="2" key="1">
    <citation type="submission" date="2018-05" db="EMBL/GenBank/DDBJ databases">
        <authorList>
            <person name="Lanie J.A."/>
            <person name="Ng W.-L."/>
            <person name="Kazmierczak K.M."/>
            <person name="Andrzejewski T.M."/>
            <person name="Davidsen T.M."/>
            <person name="Wayne K.J."/>
            <person name="Tettelin H."/>
            <person name="Glass J.I."/>
            <person name="Rusch D."/>
            <person name="Podicherti R."/>
            <person name="Tsui H.-C.T."/>
            <person name="Winkler M.E."/>
        </authorList>
    </citation>
    <scope>NUCLEOTIDE SEQUENCE</scope>
</reference>
<accession>A0A381YSF3</accession>
<protein>
    <recommendedName>
        <fullName evidence="1">Carrier domain-containing protein</fullName>
    </recommendedName>
</protein>
<feature type="domain" description="Carrier" evidence="1">
    <location>
        <begin position="2"/>
        <end position="80"/>
    </location>
</feature>
<dbReference type="Pfam" id="PF00550">
    <property type="entry name" value="PP-binding"/>
    <property type="match status" value="1"/>
</dbReference>
<proteinExistence type="predicted"/>
<dbReference type="PROSITE" id="PS50075">
    <property type="entry name" value="CARRIER"/>
    <property type="match status" value="1"/>
</dbReference>